<gene>
    <name evidence="4" type="ORF">MCOR_32299</name>
</gene>
<feature type="chain" id="PRO_5026665334" evidence="3">
    <location>
        <begin position="19"/>
        <end position="345"/>
    </location>
</feature>
<evidence type="ECO:0000313" key="4">
    <source>
        <dbReference type="EMBL" id="CAC5397891.1"/>
    </source>
</evidence>
<reference evidence="4 5" key="1">
    <citation type="submission" date="2020-06" db="EMBL/GenBank/DDBJ databases">
        <authorList>
            <person name="Li R."/>
            <person name="Bekaert M."/>
        </authorList>
    </citation>
    <scope>NUCLEOTIDE SEQUENCE [LARGE SCALE GENOMIC DNA]</scope>
    <source>
        <strain evidence="5">wild</strain>
    </source>
</reference>
<sequence length="345" mass="39766">MIQLLVLLYVLCATTTTCERCSNLKRVPSCPRNAYDWYIRSLAECTFSERYHCLITENYPRDSLIECCMSAQNISKGMEVCNHGSAIEDRTCYCDFTKNYIPKYSMSACFKANDTYCTLTSMCNAFNYKLEFLYPTERHCIQKENFTTTQSFLRPDGNKNKVNMERLILIFTSSLCFIQFTIICYYLVRKRLMKKKQTVAVVSFRDRRNTGNTVPGDYYAEIDLEMETNIDIVTHNTQMRNNPTQMKLKRNSSGHMISEQPETGIKDTIAEALGGHTIPDNESASSQENEGSEDVNCESEYVNPYQLLQINDLNKMENPYTETQTAISTNEKENKLMNDDDVYSS</sequence>
<evidence type="ECO:0000313" key="5">
    <source>
        <dbReference type="Proteomes" id="UP000507470"/>
    </source>
</evidence>
<evidence type="ECO:0000256" key="1">
    <source>
        <dbReference type="SAM" id="MobiDB-lite"/>
    </source>
</evidence>
<keyword evidence="2" id="KW-1133">Transmembrane helix</keyword>
<organism evidence="4 5">
    <name type="scientific">Mytilus coruscus</name>
    <name type="common">Sea mussel</name>
    <dbReference type="NCBI Taxonomy" id="42192"/>
    <lineage>
        <taxon>Eukaryota</taxon>
        <taxon>Metazoa</taxon>
        <taxon>Spiralia</taxon>
        <taxon>Lophotrochozoa</taxon>
        <taxon>Mollusca</taxon>
        <taxon>Bivalvia</taxon>
        <taxon>Autobranchia</taxon>
        <taxon>Pteriomorphia</taxon>
        <taxon>Mytilida</taxon>
        <taxon>Mytiloidea</taxon>
        <taxon>Mytilidae</taxon>
        <taxon>Mytilinae</taxon>
        <taxon>Mytilus</taxon>
    </lineage>
</organism>
<feature type="region of interest" description="Disordered" evidence="1">
    <location>
        <begin position="324"/>
        <end position="345"/>
    </location>
</feature>
<feature type="region of interest" description="Disordered" evidence="1">
    <location>
        <begin position="275"/>
        <end position="296"/>
    </location>
</feature>
<proteinExistence type="predicted"/>
<keyword evidence="3" id="KW-0732">Signal</keyword>
<evidence type="ECO:0000256" key="3">
    <source>
        <dbReference type="SAM" id="SignalP"/>
    </source>
</evidence>
<dbReference type="EMBL" id="CACVKT020005775">
    <property type="protein sequence ID" value="CAC5397891.1"/>
    <property type="molecule type" value="Genomic_DNA"/>
</dbReference>
<protein>
    <submittedName>
        <fullName evidence="4">Uncharacterized protein</fullName>
    </submittedName>
</protein>
<keyword evidence="5" id="KW-1185">Reference proteome</keyword>
<feature type="compositionally biased region" description="Polar residues" evidence="1">
    <location>
        <begin position="280"/>
        <end position="289"/>
    </location>
</feature>
<evidence type="ECO:0000256" key="2">
    <source>
        <dbReference type="SAM" id="Phobius"/>
    </source>
</evidence>
<dbReference type="Proteomes" id="UP000507470">
    <property type="component" value="Unassembled WGS sequence"/>
</dbReference>
<name>A0A6J8CQ39_MYTCO</name>
<feature type="transmembrane region" description="Helical" evidence="2">
    <location>
        <begin position="167"/>
        <end position="188"/>
    </location>
</feature>
<dbReference type="OrthoDB" id="10312894at2759"/>
<feature type="signal peptide" evidence="3">
    <location>
        <begin position="1"/>
        <end position="18"/>
    </location>
</feature>
<accession>A0A6J8CQ39</accession>
<keyword evidence="2" id="KW-0812">Transmembrane</keyword>
<keyword evidence="2" id="KW-0472">Membrane</keyword>
<dbReference type="AlphaFoldDB" id="A0A6J8CQ39"/>